<accession>A0AAE0XYW6</accession>
<keyword evidence="2" id="KW-1185">Reference proteome</keyword>
<evidence type="ECO:0000313" key="1">
    <source>
        <dbReference type="EMBL" id="KAK3726183.1"/>
    </source>
</evidence>
<protein>
    <submittedName>
        <fullName evidence="1">Uncharacterized protein</fullName>
    </submittedName>
</protein>
<evidence type="ECO:0000313" key="2">
    <source>
        <dbReference type="Proteomes" id="UP001283361"/>
    </source>
</evidence>
<dbReference type="AlphaFoldDB" id="A0AAE0XYW6"/>
<reference evidence="1" key="1">
    <citation type="journal article" date="2023" name="G3 (Bethesda)">
        <title>A reference genome for the long-term kleptoplast-retaining sea slug Elysia crispata morphotype clarki.</title>
        <authorList>
            <person name="Eastman K.E."/>
            <person name="Pendleton A.L."/>
            <person name="Shaikh M.A."/>
            <person name="Suttiyut T."/>
            <person name="Ogas R."/>
            <person name="Tomko P."/>
            <person name="Gavelis G."/>
            <person name="Widhalm J.R."/>
            <person name="Wisecaver J.H."/>
        </authorList>
    </citation>
    <scope>NUCLEOTIDE SEQUENCE</scope>
    <source>
        <strain evidence="1">ECLA1</strain>
    </source>
</reference>
<dbReference type="Proteomes" id="UP001283361">
    <property type="component" value="Unassembled WGS sequence"/>
</dbReference>
<comment type="caution">
    <text evidence="1">The sequence shown here is derived from an EMBL/GenBank/DDBJ whole genome shotgun (WGS) entry which is preliminary data.</text>
</comment>
<organism evidence="1 2">
    <name type="scientific">Elysia crispata</name>
    <name type="common">lettuce slug</name>
    <dbReference type="NCBI Taxonomy" id="231223"/>
    <lineage>
        <taxon>Eukaryota</taxon>
        <taxon>Metazoa</taxon>
        <taxon>Spiralia</taxon>
        <taxon>Lophotrochozoa</taxon>
        <taxon>Mollusca</taxon>
        <taxon>Gastropoda</taxon>
        <taxon>Heterobranchia</taxon>
        <taxon>Euthyneura</taxon>
        <taxon>Panpulmonata</taxon>
        <taxon>Sacoglossa</taxon>
        <taxon>Placobranchoidea</taxon>
        <taxon>Plakobranchidae</taxon>
        <taxon>Elysia</taxon>
    </lineage>
</organism>
<name>A0AAE0XYW6_9GAST</name>
<sequence length="104" mass="11761">MRIAFLRLSAMVLSKSHSQDSSGVIAHWQPSQSLEASWLLEFADYIKRPLLRTIHTCTSEDRDSFHYLFSVMGGGAFKLHCLVRQKLPKQTLLICVAGWAVPTE</sequence>
<gene>
    <name evidence="1" type="ORF">RRG08_031510</name>
</gene>
<proteinExistence type="predicted"/>
<dbReference type="EMBL" id="JAWDGP010007321">
    <property type="protein sequence ID" value="KAK3726183.1"/>
    <property type="molecule type" value="Genomic_DNA"/>
</dbReference>